<dbReference type="PANTHER" id="PTHR10628:SF30">
    <property type="entry name" value="EXO-ALPHA-SIALIDASE"/>
    <property type="match status" value="1"/>
</dbReference>
<feature type="domain" description="Sialidase" evidence="6">
    <location>
        <begin position="52"/>
        <end position="196"/>
    </location>
</feature>
<gene>
    <name evidence="7" type="ORF">SAMN04488563_5889</name>
</gene>
<evidence type="ECO:0000256" key="4">
    <source>
        <dbReference type="SAM" id="MobiDB-lite"/>
    </source>
</evidence>
<reference evidence="8" key="1">
    <citation type="submission" date="2016-10" db="EMBL/GenBank/DDBJ databases">
        <authorList>
            <person name="Varghese N."/>
            <person name="Submissions S."/>
        </authorList>
    </citation>
    <scope>NUCLEOTIDE SEQUENCE [LARGE SCALE GENOMIC DNA]</scope>
    <source>
        <strain evidence="8">DSM 45079</strain>
    </source>
</reference>
<comment type="catalytic activity">
    <reaction evidence="1">
        <text>Hydrolysis of alpha-(2-&gt;3)-, alpha-(2-&gt;6)-, alpha-(2-&gt;8)- glycosidic linkages of terminal sialic acid residues in oligosaccharides, glycoproteins, glycolipids, colominic acid and synthetic substrates.</text>
        <dbReference type="EC" id="3.2.1.18"/>
    </reaction>
</comment>
<evidence type="ECO:0000259" key="5">
    <source>
        <dbReference type="Pfam" id="PF10633"/>
    </source>
</evidence>
<dbReference type="Gene3D" id="2.120.10.10">
    <property type="match status" value="1"/>
</dbReference>
<evidence type="ECO:0000259" key="6">
    <source>
        <dbReference type="Pfam" id="PF13088"/>
    </source>
</evidence>
<dbReference type="Pfam" id="PF10633">
    <property type="entry name" value="NPCBM_assoc"/>
    <property type="match status" value="1"/>
</dbReference>
<name>A0A1H2LDU4_9ACTN</name>
<evidence type="ECO:0000256" key="3">
    <source>
        <dbReference type="ARBA" id="ARBA00012733"/>
    </source>
</evidence>
<dbReference type="GO" id="GO:0005737">
    <property type="term" value="C:cytoplasm"/>
    <property type="evidence" value="ECO:0007669"/>
    <property type="project" value="TreeGrafter"/>
</dbReference>
<accession>A0A1H2LDU4</accession>
<dbReference type="Pfam" id="PF13088">
    <property type="entry name" value="BNR_2"/>
    <property type="match status" value="1"/>
</dbReference>
<sequence length="443" mass="46453">MRRYQTACRRSTSPTPDAADSGANGTRMREPRSRSSRPRSSPESPGSISNCHSPLRFSQRGRQAGEPVGVGMDENKTVELSDGRVMLNSRDSHGSGYRKVAISTDGGVTYGEVSIDRELPDPANNASIVRAFPNAPAGSARAKVLLFSNAASTSARNIGTVRMSCDDGETWPVARVFRTGSMSYSTLATLPNGNVGLLYEPGSGIRLAEFNLAWLEGLCLGVAAPDATVEKGTTATVDIAVEAQGFTATRITGAELAVPAGWAAEVSGALPVTLVPGRTATLTANVTVPAEAAGGTYPVPVTNSDRAGRTGRGTITITVPKGPDDVDGRITVSGGELQNPQTDGYQVGDVLRFHYQVTNLSDATTTVLPTGNLRNLDPAVDAVNCRFRNLAARASYTCTFANHVLTRADLDAGHFTPVTRWTSTSGASVSVVDHTGERVDLTG</sequence>
<organism evidence="7 8">
    <name type="scientific">Jiangella alkaliphila</name>
    <dbReference type="NCBI Taxonomy" id="419479"/>
    <lineage>
        <taxon>Bacteria</taxon>
        <taxon>Bacillati</taxon>
        <taxon>Actinomycetota</taxon>
        <taxon>Actinomycetes</taxon>
        <taxon>Jiangellales</taxon>
        <taxon>Jiangellaceae</taxon>
        <taxon>Jiangella</taxon>
    </lineage>
</organism>
<dbReference type="InterPro" id="IPR011040">
    <property type="entry name" value="Sialidase"/>
</dbReference>
<dbReference type="Gene3D" id="2.60.40.10">
    <property type="entry name" value="Immunoglobulins"/>
    <property type="match status" value="1"/>
</dbReference>
<dbReference type="InterPro" id="IPR013783">
    <property type="entry name" value="Ig-like_fold"/>
</dbReference>
<feature type="domain" description="Alpha-galactosidase NEW3" evidence="5">
    <location>
        <begin position="230"/>
        <end position="301"/>
    </location>
</feature>
<dbReference type="Proteomes" id="UP000182977">
    <property type="component" value="Chromosome I"/>
</dbReference>
<dbReference type="PANTHER" id="PTHR10628">
    <property type="entry name" value="SIALIDASE"/>
    <property type="match status" value="1"/>
</dbReference>
<dbReference type="STRING" id="419479.SAMN04488563_5889"/>
<dbReference type="GO" id="GO:0009313">
    <property type="term" value="P:oligosaccharide catabolic process"/>
    <property type="evidence" value="ECO:0007669"/>
    <property type="project" value="TreeGrafter"/>
</dbReference>
<keyword evidence="8" id="KW-1185">Reference proteome</keyword>
<dbReference type="AlphaFoldDB" id="A0A1H2LDU4"/>
<proteinExistence type="inferred from homology"/>
<dbReference type="InterPro" id="IPR026856">
    <property type="entry name" value="Sialidase_fam"/>
</dbReference>
<dbReference type="GO" id="GO:0004308">
    <property type="term" value="F:exo-alpha-sialidase activity"/>
    <property type="evidence" value="ECO:0007669"/>
    <property type="project" value="UniProtKB-EC"/>
</dbReference>
<protein>
    <recommendedName>
        <fullName evidence="3">exo-alpha-sialidase</fullName>
        <ecNumber evidence="3">3.2.1.18</ecNumber>
    </recommendedName>
</protein>
<dbReference type="GO" id="GO:0016020">
    <property type="term" value="C:membrane"/>
    <property type="evidence" value="ECO:0007669"/>
    <property type="project" value="TreeGrafter"/>
</dbReference>
<feature type="region of interest" description="Disordered" evidence="4">
    <location>
        <begin position="1"/>
        <end position="56"/>
    </location>
</feature>
<dbReference type="CDD" id="cd15482">
    <property type="entry name" value="Sialidase_non-viral"/>
    <property type="match status" value="1"/>
</dbReference>
<dbReference type="InterPro" id="IPR018905">
    <property type="entry name" value="A-galactase_NEW3"/>
</dbReference>
<dbReference type="EMBL" id="LT629791">
    <property type="protein sequence ID" value="SDU78905.1"/>
    <property type="molecule type" value="Genomic_DNA"/>
</dbReference>
<dbReference type="GO" id="GO:0006689">
    <property type="term" value="P:ganglioside catabolic process"/>
    <property type="evidence" value="ECO:0007669"/>
    <property type="project" value="TreeGrafter"/>
</dbReference>
<dbReference type="EC" id="3.2.1.18" evidence="3"/>
<dbReference type="InterPro" id="IPR036278">
    <property type="entry name" value="Sialidase_sf"/>
</dbReference>
<evidence type="ECO:0000256" key="2">
    <source>
        <dbReference type="ARBA" id="ARBA00009348"/>
    </source>
</evidence>
<comment type="similarity">
    <text evidence="2">Belongs to the glycosyl hydrolase 33 family.</text>
</comment>
<evidence type="ECO:0000256" key="1">
    <source>
        <dbReference type="ARBA" id="ARBA00000427"/>
    </source>
</evidence>
<evidence type="ECO:0000313" key="8">
    <source>
        <dbReference type="Proteomes" id="UP000182977"/>
    </source>
</evidence>
<dbReference type="SUPFAM" id="SSF50939">
    <property type="entry name" value="Sialidases"/>
    <property type="match status" value="1"/>
</dbReference>
<evidence type="ECO:0000313" key="7">
    <source>
        <dbReference type="EMBL" id="SDU78905.1"/>
    </source>
</evidence>